<dbReference type="GO" id="GO:0017108">
    <property type="term" value="F:5'-flap endonuclease activity"/>
    <property type="evidence" value="ECO:0007669"/>
    <property type="project" value="InterPro"/>
</dbReference>
<dbReference type="Pfam" id="PF21202">
    <property type="entry name" value="SLX1_C"/>
    <property type="match status" value="1"/>
</dbReference>
<organism evidence="11 12">
    <name type="scientific">Coemansia javaensis</name>
    <dbReference type="NCBI Taxonomy" id="2761396"/>
    <lineage>
        <taxon>Eukaryota</taxon>
        <taxon>Fungi</taxon>
        <taxon>Fungi incertae sedis</taxon>
        <taxon>Zoopagomycota</taxon>
        <taxon>Kickxellomycotina</taxon>
        <taxon>Kickxellomycetes</taxon>
        <taxon>Kickxellales</taxon>
        <taxon>Kickxellaceae</taxon>
        <taxon>Coemansia</taxon>
    </lineage>
</organism>
<dbReference type="EMBL" id="JANBUL010000164">
    <property type="protein sequence ID" value="KAJ2779755.1"/>
    <property type="molecule type" value="Genomic_DNA"/>
</dbReference>
<reference evidence="11" key="1">
    <citation type="submission" date="2022-07" db="EMBL/GenBank/DDBJ databases">
        <title>Phylogenomic reconstructions and comparative analyses of Kickxellomycotina fungi.</title>
        <authorList>
            <person name="Reynolds N.K."/>
            <person name="Stajich J.E."/>
            <person name="Barry K."/>
            <person name="Grigoriev I.V."/>
            <person name="Crous P."/>
            <person name="Smith M.E."/>
        </authorList>
    </citation>
    <scope>NUCLEOTIDE SEQUENCE</scope>
    <source>
        <strain evidence="11">NBRC 105414</strain>
    </source>
</reference>
<name>A0A9W8H6N2_9FUNG</name>
<dbReference type="InterPro" id="IPR035901">
    <property type="entry name" value="GIY-YIG_endonuc_sf"/>
</dbReference>
<feature type="domain" description="GIY-YIG" evidence="10">
    <location>
        <begin position="25"/>
        <end position="107"/>
    </location>
</feature>
<dbReference type="Gene3D" id="3.40.1440.10">
    <property type="entry name" value="GIY-YIG endonuclease"/>
    <property type="match status" value="1"/>
</dbReference>
<dbReference type="GO" id="GO:0000724">
    <property type="term" value="P:double-strand break repair via homologous recombination"/>
    <property type="evidence" value="ECO:0007669"/>
    <property type="project" value="TreeGrafter"/>
</dbReference>
<dbReference type="FunFam" id="3.40.1440.10:FF:000006">
    <property type="entry name" value="Structure-specific endonuclease subunit SLX1"/>
    <property type="match status" value="1"/>
</dbReference>
<dbReference type="InterPro" id="IPR000305">
    <property type="entry name" value="GIY-YIG_endonuc"/>
</dbReference>
<keyword evidence="3 8" id="KW-0227">DNA damage</keyword>
<dbReference type="OrthoDB" id="24645at2759"/>
<comment type="subunit">
    <text evidence="8">Forms a heterodimer with SLX4.</text>
</comment>
<dbReference type="SUPFAM" id="SSF82771">
    <property type="entry name" value="GIY-YIG endonuclease"/>
    <property type="match status" value="1"/>
</dbReference>
<evidence type="ECO:0000313" key="12">
    <source>
        <dbReference type="Proteomes" id="UP001140217"/>
    </source>
</evidence>
<comment type="similarity">
    <text evidence="8">Belongs to the SLX1 family.</text>
</comment>
<keyword evidence="1 8" id="KW-0540">Nuclease</keyword>
<dbReference type="HAMAP" id="MF_03100">
    <property type="entry name" value="Endonuc_su_Slx1"/>
    <property type="match status" value="1"/>
</dbReference>
<evidence type="ECO:0000256" key="4">
    <source>
        <dbReference type="ARBA" id="ARBA00022801"/>
    </source>
</evidence>
<evidence type="ECO:0000256" key="5">
    <source>
        <dbReference type="ARBA" id="ARBA00023172"/>
    </source>
</evidence>
<keyword evidence="4 8" id="KW-0378">Hydrolase</keyword>
<dbReference type="CDD" id="cd10455">
    <property type="entry name" value="GIY-YIG_SLX1"/>
    <property type="match status" value="1"/>
</dbReference>
<comment type="function">
    <text evidence="8">Catalytic subunit of the SLX1-SLX4 structure-specific endonuclease that resolves DNA secondary structures generated during DNA repair and recombination. Has endonuclease activity towards branched DNA substrates, introducing single-strand cuts in duplex DNA close to junctions with ss-DNA.</text>
</comment>
<proteinExistence type="inferred from homology"/>
<dbReference type="InterPro" id="IPR048749">
    <property type="entry name" value="SLX1_C"/>
</dbReference>
<dbReference type="PROSITE" id="PS50164">
    <property type="entry name" value="GIY_YIG"/>
    <property type="match status" value="1"/>
</dbReference>
<evidence type="ECO:0000256" key="7">
    <source>
        <dbReference type="ARBA" id="ARBA00023242"/>
    </source>
</evidence>
<sequence length="272" mass="29702">MAPPQSTAAVRRRPRQQPQPRQGHAFYCCYLLRSLKPGAATRVYVGSTPDPPRRLRQHNGELSAGAAATRRHRPWEMALIVHGFPSKIAALQFEWAWQRPHESRHSAASAVPYEMQRALYSAAQDRLATKLAALCAMLALPPFRLWPLHVACPSPELHADVLARAQRAGVPGHVRIACRDIAVAVEESRPCFLGLPAPGDRCALCRAALVEARPWGACAACPAAWHLACLADHTARHSGAIDDQPLLPTTVRCTGCDRPLVWGDLVSAFTAH</sequence>
<dbReference type="GO" id="GO:0033557">
    <property type="term" value="C:Slx1-Slx4 complex"/>
    <property type="evidence" value="ECO:0007669"/>
    <property type="project" value="UniProtKB-UniRule"/>
</dbReference>
<dbReference type="InterPro" id="IPR013083">
    <property type="entry name" value="Znf_RING/FYVE/PHD"/>
</dbReference>
<comment type="subcellular location">
    <subcellularLocation>
        <location evidence="8">Nucleus</location>
    </subcellularLocation>
</comment>
<evidence type="ECO:0000259" key="10">
    <source>
        <dbReference type="PROSITE" id="PS50164"/>
    </source>
</evidence>
<comment type="cofactor">
    <cofactor evidence="8">
        <name>a divalent metal cation</name>
        <dbReference type="ChEBI" id="CHEBI:60240"/>
    </cofactor>
</comment>
<dbReference type="PANTHER" id="PTHR20208">
    <property type="entry name" value="STRUCTURE-SPECIFIC ENDONUCLEASE SUBUNIT SLX1"/>
    <property type="match status" value="1"/>
</dbReference>
<evidence type="ECO:0000256" key="9">
    <source>
        <dbReference type="SAM" id="MobiDB-lite"/>
    </source>
</evidence>
<dbReference type="InterPro" id="IPR050381">
    <property type="entry name" value="SLX1_endonuclease"/>
</dbReference>
<dbReference type="PANTHER" id="PTHR20208:SF10">
    <property type="entry name" value="STRUCTURE-SPECIFIC ENDONUCLEASE SUBUNIT SLX1"/>
    <property type="match status" value="1"/>
</dbReference>
<keyword evidence="7 8" id="KW-0539">Nucleus</keyword>
<dbReference type="GO" id="GO:0008821">
    <property type="term" value="F:crossover junction DNA endonuclease activity"/>
    <property type="evidence" value="ECO:0007669"/>
    <property type="project" value="TreeGrafter"/>
</dbReference>
<evidence type="ECO:0000256" key="6">
    <source>
        <dbReference type="ARBA" id="ARBA00023204"/>
    </source>
</evidence>
<evidence type="ECO:0000256" key="3">
    <source>
        <dbReference type="ARBA" id="ARBA00022763"/>
    </source>
</evidence>
<dbReference type="AlphaFoldDB" id="A0A9W8H6N2"/>
<evidence type="ECO:0000256" key="1">
    <source>
        <dbReference type="ARBA" id="ARBA00022722"/>
    </source>
</evidence>
<feature type="region of interest" description="Disordered" evidence="9">
    <location>
        <begin position="1"/>
        <end position="21"/>
    </location>
</feature>
<dbReference type="Gene3D" id="3.30.40.10">
    <property type="entry name" value="Zinc/RING finger domain, C3HC4 (zinc finger)"/>
    <property type="match status" value="1"/>
</dbReference>
<dbReference type="InterPro" id="IPR027520">
    <property type="entry name" value="Slx1"/>
</dbReference>
<keyword evidence="5 8" id="KW-0233">DNA recombination</keyword>
<protein>
    <submittedName>
        <fullName evidence="11">Slx4p interacting protein</fullName>
    </submittedName>
</protein>
<evidence type="ECO:0000256" key="2">
    <source>
        <dbReference type="ARBA" id="ARBA00022759"/>
    </source>
</evidence>
<keyword evidence="12" id="KW-1185">Reference proteome</keyword>
<dbReference type="Pfam" id="PF01541">
    <property type="entry name" value="GIY-YIG"/>
    <property type="match status" value="1"/>
</dbReference>
<keyword evidence="6 8" id="KW-0234">DNA repair</keyword>
<evidence type="ECO:0000256" key="8">
    <source>
        <dbReference type="HAMAP-Rule" id="MF_03100"/>
    </source>
</evidence>
<evidence type="ECO:0000313" key="11">
    <source>
        <dbReference type="EMBL" id="KAJ2779755.1"/>
    </source>
</evidence>
<comment type="caution">
    <text evidence="8">Lacks conserved residue(s) required for the propagation of feature annotation.</text>
</comment>
<comment type="caution">
    <text evidence="11">The sequence shown here is derived from an EMBL/GenBank/DDBJ whole genome shotgun (WGS) entry which is preliminary data.</text>
</comment>
<dbReference type="Proteomes" id="UP001140217">
    <property type="component" value="Unassembled WGS sequence"/>
</dbReference>
<gene>
    <name evidence="11" type="primary">SLX1</name>
    <name evidence="11" type="ORF">H4R18_003826</name>
</gene>
<keyword evidence="2 8" id="KW-0255">Endonuclease</keyword>
<accession>A0A9W8H6N2</accession>